<keyword evidence="3" id="KW-1185">Reference proteome</keyword>
<sequence length="218" mass="23587">MVIITTTLFTTMTSTNSNRVKNKVILSAILITAVVVTGVFLASPVISFVTAIQSSNTTIKESGIFKDQSPKINGSINIFEKAHAAIEKNLKTTFVQAADIASRELNNDTILVAGHLGIDQGYLVYKFFTINPTTQTGILTIVDPGNGAVLYKSESLQLLNFLHILSDQGMGHGIYGFSGEHGNSQGQGQGHETLGFGHWKSPWGFHDHDGRFGDGPWH</sequence>
<evidence type="ECO:0000313" key="2">
    <source>
        <dbReference type="EMBL" id="ALI36879.1"/>
    </source>
</evidence>
<feature type="transmembrane region" description="Helical" evidence="1">
    <location>
        <begin position="24"/>
        <end position="46"/>
    </location>
</feature>
<keyword evidence="1" id="KW-1133">Transmembrane helix</keyword>
<reference evidence="3" key="1">
    <citation type="submission" date="2015-10" db="EMBL/GenBank/DDBJ databases">
        <title>Niche specialization of a soil ammonia-oxidizing archaeon, Candidatus Nitrosocosmicus oleophilus.</title>
        <authorList>
            <person name="Jung M.-Y."/>
            <person name="Rhee S.-K."/>
        </authorList>
    </citation>
    <scope>NUCLEOTIDE SEQUENCE [LARGE SCALE GENOMIC DNA]</scope>
    <source>
        <strain evidence="3">MY3</strain>
    </source>
</reference>
<accession>A0A654M385</accession>
<proteinExistence type="predicted"/>
<gene>
    <name evidence="2" type="ORF">NMY3_02689</name>
</gene>
<evidence type="ECO:0000313" key="3">
    <source>
        <dbReference type="Proteomes" id="UP000058925"/>
    </source>
</evidence>
<dbReference type="EMBL" id="CP012850">
    <property type="protein sequence ID" value="ALI36879.1"/>
    <property type="molecule type" value="Genomic_DNA"/>
</dbReference>
<evidence type="ECO:0000256" key="1">
    <source>
        <dbReference type="SAM" id="Phobius"/>
    </source>
</evidence>
<dbReference type="KEGG" id="taa:NMY3_02689"/>
<protein>
    <submittedName>
        <fullName evidence="2">Uncharacterized protein</fullName>
    </submittedName>
</protein>
<keyword evidence="1" id="KW-0472">Membrane</keyword>
<organism evidence="2 3">
    <name type="scientific">Candidatus Nitrosocosmicus oleophilus</name>
    <dbReference type="NCBI Taxonomy" id="1353260"/>
    <lineage>
        <taxon>Archaea</taxon>
        <taxon>Nitrososphaerota</taxon>
        <taxon>Nitrososphaeria</taxon>
        <taxon>Nitrososphaerales</taxon>
        <taxon>Nitrososphaeraceae</taxon>
        <taxon>Candidatus Nitrosocosmicus</taxon>
    </lineage>
</organism>
<name>A0A654M385_9ARCH</name>
<keyword evidence="1" id="KW-0812">Transmembrane</keyword>
<dbReference type="AlphaFoldDB" id="A0A654M385"/>
<dbReference type="Proteomes" id="UP000058925">
    <property type="component" value="Chromosome"/>
</dbReference>